<keyword evidence="4 6" id="KW-1133">Transmembrane helix</keyword>
<evidence type="ECO:0000256" key="5">
    <source>
        <dbReference type="ARBA" id="ARBA00023136"/>
    </source>
</evidence>
<dbReference type="EMBL" id="SLUO01000009">
    <property type="protein sequence ID" value="TCL57302.1"/>
    <property type="molecule type" value="Genomic_DNA"/>
</dbReference>
<keyword evidence="5 6" id="KW-0472">Membrane</keyword>
<evidence type="ECO:0000313" key="7">
    <source>
        <dbReference type="EMBL" id="TCL57302.1"/>
    </source>
</evidence>
<feature type="transmembrane region" description="Helical" evidence="6">
    <location>
        <begin position="170"/>
        <end position="188"/>
    </location>
</feature>
<sequence length="201" mass="21217">MIKERLIDYILITLSSVLMACAVNFFFAEHTLAPGGITGISIIIAEVTKIPMSYASLAISGPLLILGVVFLGKSFGIKTLYITFATPVFLKIIPEIHVTNSLPAAAIAGGLLVGAGIGLALIRGCATGGTDLMALLLNKIIRFLKLPVILFLLDGTVVILSGIISRDYTVAIFSLVSLFVIIQTINVITSKFGLKQQPASA</sequence>
<dbReference type="AlphaFoldDB" id="A0A4V2QBQ9"/>
<evidence type="ECO:0000256" key="1">
    <source>
        <dbReference type="ARBA" id="ARBA00004651"/>
    </source>
</evidence>
<name>A0A4V2QBQ9_9FIRM</name>
<dbReference type="PROSITE" id="PS51257">
    <property type="entry name" value="PROKAR_LIPOPROTEIN"/>
    <property type="match status" value="1"/>
</dbReference>
<reference evidence="7 8" key="1">
    <citation type="submission" date="2019-03" db="EMBL/GenBank/DDBJ databases">
        <title>Genomic Encyclopedia of Type Strains, Phase IV (KMG-IV): sequencing the most valuable type-strain genomes for metagenomic binning, comparative biology and taxonomic classification.</title>
        <authorList>
            <person name="Goeker M."/>
        </authorList>
    </citation>
    <scope>NUCLEOTIDE SEQUENCE [LARGE SCALE GENOMIC DNA]</scope>
    <source>
        <strain evidence="7 8">DSM 100556</strain>
    </source>
</reference>
<evidence type="ECO:0000256" key="2">
    <source>
        <dbReference type="ARBA" id="ARBA00022475"/>
    </source>
</evidence>
<dbReference type="RefSeq" id="WP_031391694.1">
    <property type="nucleotide sequence ID" value="NZ_JPNB01000002.1"/>
</dbReference>
<feature type="transmembrane region" description="Helical" evidence="6">
    <location>
        <begin position="7"/>
        <end position="27"/>
    </location>
</feature>
<dbReference type="Pfam" id="PF02588">
    <property type="entry name" value="YitT_membrane"/>
    <property type="match status" value="1"/>
</dbReference>
<evidence type="ECO:0000256" key="6">
    <source>
        <dbReference type="SAM" id="Phobius"/>
    </source>
</evidence>
<keyword evidence="3 6" id="KW-0812">Transmembrane</keyword>
<proteinExistence type="predicted"/>
<keyword evidence="2" id="KW-1003">Cell membrane</keyword>
<organism evidence="7 8">
    <name type="scientific">Kineothrix alysoides</name>
    <dbReference type="NCBI Taxonomy" id="1469948"/>
    <lineage>
        <taxon>Bacteria</taxon>
        <taxon>Bacillati</taxon>
        <taxon>Bacillota</taxon>
        <taxon>Clostridia</taxon>
        <taxon>Lachnospirales</taxon>
        <taxon>Lachnospiraceae</taxon>
        <taxon>Kineothrix</taxon>
    </lineage>
</organism>
<keyword evidence="8" id="KW-1185">Reference proteome</keyword>
<feature type="transmembrane region" description="Helical" evidence="6">
    <location>
        <begin position="102"/>
        <end position="122"/>
    </location>
</feature>
<evidence type="ECO:0000256" key="4">
    <source>
        <dbReference type="ARBA" id="ARBA00022989"/>
    </source>
</evidence>
<dbReference type="STRING" id="1469948.GCA_000732725_03050"/>
<dbReference type="Proteomes" id="UP000295718">
    <property type="component" value="Unassembled WGS sequence"/>
</dbReference>
<dbReference type="PANTHER" id="PTHR33545">
    <property type="entry name" value="UPF0750 MEMBRANE PROTEIN YITT-RELATED"/>
    <property type="match status" value="1"/>
</dbReference>
<dbReference type="GO" id="GO:0005886">
    <property type="term" value="C:plasma membrane"/>
    <property type="evidence" value="ECO:0007669"/>
    <property type="project" value="UniProtKB-SubCell"/>
</dbReference>
<gene>
    <name evidence="7" type="ORF">EDD76_109165</name>
</gene>
<dbReference type="OrthoDB" id="9779786at2"/>
<comment type="caution">
    <text evidence="7">The sequence shown here is derived from an EMBL/GenBank/DDBJ whole genome shotgun (WGS) entry which is preliminary data.</text>
</comment>
<dbReference type="PANTHER" id="PTHR33545:SF9">
    <property type="entry name" value="UPF0750 MEMBRANE PROTEIN YITE"/>
    <property type="match status" value="1"/>
</dbReference>
<dbReference type="InterPro" id="IPR051461">
    <property type="entry name" value="UPF0750_membrane"/>
</dbReference>
<feature type="transmembrane region" description="Helical" evidence="6">
    <location>
        <begin position="143"/>
        <end position="164"/>
    </location>
</feature>
<evidence type="ECO:0000256" key="3">
    <source>
        <dbReference type="ARBA" id="ARBA00022692"/>
    </source>
</evidence>
<accession>A0A4V2QBQ9</accession>
<dbReference type="InterPro" id="IPR003740">
    <property type="entry name" value="YitT"/>
</dbReference>
<protein>
    <submittedName>
        <fullName evidence="7">Putative 5xTM membrane YitT family protein</fullName>
    </submittedName>
</protein>
<comment type="subcellular location">
    <subcellularLocation>
        <location evidence="1">Cell membrane</location>
        <topology evidence="1">Multi-pass membrane protein</topology>
    </subcellularLocation>
</comment>
<evidence type="ECO:0000313" key="8">
    <source>
        <dbReference type="Proteomes" id="UP000295718"/>
    </source>
</evidence>